<dbReference type="STRING" id="400682.A0A1X7U7B2"/>
<name>A0A1X7U7B2_AMPQE</name>
<dbReference type="InterPro" id="IPR028211">
    <property type="entry name" value="Ntr2"/>
</dbReference>
<feature type="compositionally biased region" description="Acidic residues" evidence="5">
    <location>
        <begin position="97"/>
        <end position="111"/>
    </location>
</feature>
<dbReference type="InParanoid" id="A0A1X7U7B2"/>
<feature type="compositionally biased region" description="Basic and acidic residues" evidence="5">
    <location>
        <begin position="77"/>
        <end position="96"/>
    </location>
</feature>
<protein>
    <recommendedName>
        <fullName evidence="6">GCF C-terminal domain-containing protein</fullName>
    </recommendedName>
</protein>
<feature type="compositionally biased region" description="Basic residues" evidence="5">
    <location>
        <begin position="67"/>
        <end position="76"/>
    </location>
</feature>
<dbReference type="PANTHER" id="PTHR12214">
    <property type="entry name" value="GC-RICH SEQUENCE DNA-BINDING FACTOR"/>
    <property type="match status" value="1"/>
</dbReference>
<keyword evidence="4" id="KW-0175">Coiled coil</keyword>
<accession>A0A1X7U7B2</accession>
<evidence type="ECO:0000256" key="4">
    <source>
        <dbReference type="SAM" id="Coils"/>
    </source>
</evidence>
<evidence type="ECO:0000256" key="1">
    <source>
        <dbReference type="ARBA" id="ARBA00004123"/>
    </source>
</evidence>
<dbReference type="AlphaFoldDB" id="A0A1X7U7B2"/>
<evidence type="ECO:0000256" key="3">
    <source>
        <dbReference type="ARBA" id="ARBA00023242"/>
    </source>
</evidence>
<keyword evidence="3" id="KW-0539">Nucleus</keyword>
<feature type="coiled-coil region" evidence="4">
    <location>
        <begin position="308"/>
        <end position="335"/>
    </location>
</feature>
<dbReference type="InterPro" id="IPR022783">
    <property type="entry name" value="GCFC_dom"/>
</dbReference>
<dbReference type="GO" id="GO:0000390">
    <property type="term" value="P:spliceosomal complex disassembly"/>
    <property type="evidence" value="ECO:0007669"/>
    <property type="project" value="InterPro"/>
</dbReference>
<dbReference type="GO" id="GO:0003677">
    <property type="term" value="F:DNA binding"/>
    <property type="evidence" value="ECO:0007669"/>
    <property type="project" value="InterPro"/>
</dbReference>
<feature type="region of interest" description="Disordered" evidence="5">
    <location>
        <begin position="140"/>
        <end position="257"/>
    </location>
</feature>
<dbReference type="PANTHER" id="PTHR12214:SF0">
    <property type="entry name" value="LD29489P"/>
    <property type="match status" value="1"/>
</dbReference>
<evidence type="ECO:0000256" key="2">
    <source>
        <dbReference type="ARBA" id="ARBA00010801"/>
    </source>
</evidence>
<feature type="compositionally biased region" description="Basic residues" evidence="5">
    <location>
        <begin position="1"/>
        <end position="13"/>
    </location>
</feature>
<evidence type="ECO:0000313" key="7">
    <source>
        <dbReference type="EnsemblMetazoa" id="Aqu2.1.23351_001"/>
    </source>
</evidence>
<organism evidence="7">
    <name type="scientific">Amphimedon queenslandica</name>
    <name type="common">Sponge</name>
    <dbReference type="NCBI Taxonomy" id="400682"/>
    <lineage>
        <taxon>Eukaryota</taxon>
        <taxon>Metazoa</taxon>
        <taxon>Porifera</taxon>
        <taxon>Demospongiae</taxon>
        <taxon>Heteroscleromorpha</taxon>
        <taxon>Haplosclerida</taxon>
        <taxon>Niphatidae</taxon>
        <taxon>Amphimedon</taxon>
    </lineage>
</organism>
<sequence length="731" mass="84112">MASFKKRANKKNAGRNIREKKEWKDDDEEAEPVALTTNRGANPPTQVSSSLLSFDDEVGEGEEFKIKKSSLSKKLRRERELEERKRQEEKLIKEALRDDDDEDDKEEEEGGGEGNGEGSVLDRLHAGIVPDATMIHAIRKKRQLVRERGGGGGGRGLEYMSLDKDDKKAPKAASGKSRLIREDENDKSDEEEEEEEGGSGLTSRHMTFGKKKEPARQLQVLSALENIDSESEDEETQRWEEEQINKGIKASNPLPADEPVTINSLDPLTQSFIYGIDYQQQQYQQQTRAPPPPPVSVKFVPVTFDSLKSRLSNRLQELKDSVANHRRQLDQVMADVKDANDFIEGADTSITRIEEHYLFYQQMKGYLRDLLSCLAIKAPLIKSIEVKVQSIHSKRSRLLITRRRQDVTDESEECRVGVANDEGRQGRIVEREGRRRRRREKRERQEVATDHYEGMSSDDELLETDKIRFNKELESLGPDINDVFSDVVDDFCDLNIIKTRFEQWKFTQSSSYSEAYVSLCLTKIFTPYVRHELIYWNPLEFDAIPIDSMKWLQCLLTYGYHEGEEPDITDNDIHLIPQLIDRVLISKINGFIASVWDPLSSAQTQCLVKTLQYLQEEFPTVSPQTDNFKDLQRSLIKRIQESINEDMYIPLMNKSQLEATNTHSYSFYQRQYWKSMKLLGNILCCQGLLPDSVLYQLAFDGLVSRYILLSLQHSPINELTVSKINKLLHFA</sequence>
<dbReference type="eggNOG" id="KOG2136">
    <property type="taxonomic scope" value="Eukaryota"/>
</dbReference>
<evidence type="ECO:0000256" key="5">
    <source>
        <dbReference type="SAM" id="MobiDB-lite"/>
    </source>
</evidence>
<feature type="compositionally biased region" description="Polar residues" evidence="5">
    <location>
        <begin position="35"/>
        <end position="52"/>
    </location>
</feature>
<dbReference type="EnsemblMetazoa" id="Aqu2.1.23351_001">
    <property type="protein sequence ID" value="Aqu2.1.23351_001"/>
    <property type="gene ID" value="Aqu2.1.23351"/>
</dbReference>
<proteinExistence type="inferred from homology"/>
<comment type="subcellular location">
    <subcellularLocation>
        <location evidence="1">Nucleus</location>
    </subcellularLocation>
</comment>
<dbReference type="GO" id="GO:0071008">
    <property type="term" value="C:U2-type post-mRNA release spliceosomal complex"/>
    <property type="evidence" value="ECO:0007669"/>
    <property type="project" value="InterPro"/>
</dbReference>
<feature type="domain" description="GCF C-terminal" evidence="6">
    <location>
        <begin position="494"/>
        <end position="704"/>
    </location>
</feature>
<dbReference type="Pfam" id="PF07842">
    <property type="entry name" value="GCFC"/>
    <property type="match status" value="1"/>
</dbReference>
<reference evidence="7" key="1">
    <citation type="submission" date="2017-05" db="UniProtKB">
        <authorList>
            <consortium name="EnsemblMetazoa"/>
        </authorList>
    </citation>
    <scope>IDENTIFICATION</scope>
</reference>
<comment type="similarity">
    <text evidence="2">Belongs to the GCF family.</text>
</comment>
<dbReference type="OrthoDB" id="429427at2759"/>
<evidence type="ECO:0000259" key="6">
    <source>
        <dbReference type="Pfam" id="PF07842"/>
    </source>
</evidence>
<feature type="compositionally biased region" description="Acidic residues" evidence="5">
    <location>
        <begin position="185"/>
        <end position="197"/>
    </location>
</feature>
<dbReference type="InterPro" id="IPR012890">
    <property type="entry name" value="GCFC2-like"/>
</dbReference>
<dbReference type="Pfam" id="PF15458">
    <property type="entry name" value="NTR2"/>
    <property type="match status" value="1"/>
</dbReference>
<feature type="region of interest" description="Disordered" evidence="5">
    <location>
        <begin position="1"/>
        <end position="125"/>
    </location>
</feature>